<sequence length="374" mass="42646">MSTRAPDTAAAGGMEMPGWLDRLGAFIDRTAGFWQKLGELESSAHRAELDRVRIDRPIYVAGIARSGSTILLELLACQPGVATHRYRDFPPVYTPLFWNRAFAHVYRTDAPPTERAHKDRILVTPDSPEAMEEVLWMRFFPGCHDNRKNQVLDRTTSNPAFERFYVDHLKKILLVRGGGRYLSKGNYNLTRFAYLQKLFPDARFVVPVREPLWHVASLMKQHRLFCAEESRDPRILRHMQRVGHYEFGLDRRVINVGDEEAVRQIEQLWRDGEEARGWARYWAMLYDFVLDQREADPALAAAVLLVRYEDLCDRPEATLASVFAHAGLPATPAALAAMAARLSQPTYYRPGFTPAEEEAIAGETARTRARLGYA</sequence>
<dbReference type="PANTHER" id="PTHR36451">
    <property type="entry name" value="PAPS-DEPENDENT SULFOTRANSFERASE STF3"/>
    <property type="match status" value="1"/>
</dbReference>
<proteinExistence type="predicted"/>
<reference evidence="1 2" key="1">
    <citation type="submission" date="2024-01" db="EMBL/GenBank/DDBJ databases">
        <title>Multi-omics insights into the function and evolution of sodium benzoate biodegradation pathways in Benzoatithermus flavus gen. nov., sp. nov. from hot spring.</title>
        <authorList>
            <person name="Hu C.-J."/>
            <person name="Li W.-J."/>
        </authorList>
    </citation>
    <scope>NUCLEOTIDE SEQUENCE [LARGE SCALE GENOMIC DNA]</scope>
    <source>
        <strain evidence="1 2">SYSU G07066</strain>
    </source>
</reference>
<dbReference type="PANTHER" id="PTHR36451:SF1">
    <property type="entry name" value="OMEGA-HYDROXY-BETA-DIHYDROMENAQUINONE-9 SULFOTRANSFERASE STF3"/>
    <property type="match status" value="1"/>
</dbReference>
<evidence type="ECO:0000313" key="1">
    <source>
        <dbReference type="EMBL" id="MEK0085993.1"/>
    </source>
</evidence>
<dbReference type="Pfam" id="PF13469">
    <property type="entry name" value="Sulfotransfer_3"/>
    <property type="match status" value="1"/>
</dbReference>
<organism evidence="1 2">
    <name type="scientific">Benzoatithermus flavus</name>
    <dbReference type="NCBI Taxonomy" id="3108223"/>
    <lineage>
        <taxon>Bacteria</taxon>
        <taxon>Pseudomonadati</taxon>
        <taxon>Pseudomonadota</taxon>
        <taxon>Alphaproteobacteria</taxon>
        <taxon>Geminicoccales</taxon>
        <taxon>Geminicoccaceae</taxon>
        <taxon>Benzoatithermus</taxon>
    </lineage>
</organism>
<name>A0ABU8XXQ5_9PROT</name>
<dbReference type="RefSeq" id="WP_418161840.1">
    <property type="nucleotide sequence ID" value="NZ_JBBLZC010000040.1"/>
</dbReference>
<dbReference type="SUPFAM" id="SSF52540">
    <property type="entry name" value="P-loop containing nucleoside triphosphate hydrolases"/>
    <property type="match status" value="1"/>
</dbReference>
<keyword evidence="2" id="KW-1185">Reference proteome</keyword>
<dbReference type="InterPro" id="IPR052736">
    <property type="entry name" value="Stf3_sulfotransferase"/>
</dbReference>
<accession>A0ABU8XXQ5</accession>
<dbReference type="InterPro" id="IPR027417">
    <property type="entry name" value="P-loop_NTPase"/>
</dbReference>
<gene>
    <name evidence="1" type="ORF">U1T56_22790</name>
</gene>
<dbReference type="Proteomes" id="UP001375743">
    <property type="component" value="Unassembled WGS sequence"/>
</dbReference>
<comment type="caution">
    <text evidence="1">The sequence shown here is derived from an EMBL/GenBank/DDBJ whole genome shotgun (WGS) entry which is preliminary data.</text>
</comment>
<evidence type="ECO:0000313" key="2">
    <source>
        <dbReference type="Proteomes" id="UP001375743"/>
    </source>
</evidence>
<dbReference type="EMBL" id="JBBLZC010000040">
    <property type="protein sequence ID" value="MEK0085993.1"/>
    <property type="molecule type" value="Genomic_DNA"/>
</dbReference>
<protein>
    <submittedName>
        <fullName evidence="1">Sulfotransferase</fullName>
    </submittedName>
</protein>
<dbReference type="Gene3D" id="3.40.50.300">
    <property type="entry name" value="P-loop containing nucleotide triphosphate hydrolases"/>
    <property type="match status" value="1"/>
</dbReference>